<gene>
    <name evidence="1" type="ORF">HPP92_005907</name>
</gene>
<name>A0A835RNP9_VANPL</name>
<sequence length="63" mass="7180">MDRIASSFRALTRRFFRIRTKVAPDTPDKVKDVDVSFKVLFEMVDLLMVAGTGDNRNSDGLFL</sequence>
<dbReference type="Proteomes" id="UP000636800">
    <property type="component" value="Chromosome 2"/>
</dbReference>
<evidence type="ECO:0000313" key="2">
    <source>
        <dbReference type="Proteomes" id="UP000636800"/>
    </source>
</evidence>
<evidence type="ECO:0000313" key="1">
    <source>
        <dbReference type="EMBL" id="KAG0492509.1"/>
    </source>
</evidence>
<dbReference type="AlphaFoldDB" id="A0A835RNP9"/>
<reference evidence="1 2" key="1">
    <citation type="journal article" date="2020" name="Nat. Food">
        <title>A phased Vanilla planifolia genome enables genetic improvement of flavour and production.</title>
        <authorList>
            <person name="Hasing T."/>
            <person name="Tang H."/>
            <person name="Brym M."/>
            <person name="Khazi F."/>
            <person name="Huang T."/>
            <person name="Chambers A.H."/>
        </authorList>
    </citation>
    <scope>NUCLEOTIDE SEQUENCE [LARGE SCALE GENOMIC DNA]</scope>
    <source>
        <tissue evidence="1">Leaf</tissue>
    </source>
</reference>
<keyword evidence="2" id="KW-1185">Reference proteome</keyword>
<dbReference type="EMBL" id="JADCNL010000002">
    <property type="protein sequence ID" value="KAG0492509.1"/>
    <property type="molecule type" value="Genomic_DNA"/>
</dbReference>
<dbReference type="OrthoDB" id="773062at2759"/>
<accession>A0A835RNP9</accession>
<organism evidence="1 2">
    <name type="scientific">Vanilla planifolia</name>
    <name type="common">Vanilla</name>
    <dbReference type="NCBI Taxonomy" id="51239"/>
    <lineage>
        <taxon>Eukaryota</taxon>
        <taxon>Viridiplantae</taxon>
        <taxon>Streptophyta</taxon>
        <taxon>Embryophyta</taxon>
        <taxon>Tracheophyta</taxon>
        <taxon>Spermatophyta</taxon>
        <taxon>Magnoliopsida</taxon>
        <taxon>Liliopsida</taxon>
        <taxon>Asparagales</taxon>
        <taxon>Orchidaceae</taxon>
        <taxon>Vanilloideae</taxon>
        <taxon>Vanilleae</taxon>
        <taxon>Vanilla</taxon>
    </lineage>
</organism>
<comment type="caution">
    <text evidence="1">The sequence shown here is derived from an EMBL/GenBank/DDBJ whole genome shotgun (WGS) entry which is preliminary data.</text>
</comment>
<proteinExistence type="predicted"/>
<protein>
    <submittedName>
        <fullName evidence="1">Uncharacterized protein</fullName>
    </submittedName>
</protein>